<dbReference type="GO" id="GO:0045948">
    <property type="term" value="P:positive regulation of translational initiation"/>
    <property type="evidence" value="ECO:0007669"/>
    <property type="project" value="TreeGrafter"/>
</dbReference>
<dbReference type="InterPro" id="IPR011009">
    <property type="entry name" value="Kinase-like_dom_sf"/>
</dbReference>
<dbReference type="InterPro" id="IPR012677">
    <property type="entry name" value="Nucleotide-bd_a/b_plait_sf"/>
</dbReference>
<evidence type="ECO:0000259" key="1">
    <source>
        <dbReference type="PROSITE" id="PS50011"/>
    </source>
</evidence>
<name>A0AAW0Y553_CHEQU</name>
<dbReference type="PANTHER" id="PTHR46962">
    <property type="entry name" value="SERINE/THREONINE-PROTEIN KINASE KIST"/>
    <property type="match status" value="1"/>
</dbReference>
<dbReference type="GO" id="GO:0004674">
    <property type="term" value="F:protein serine/threonine kinase activity"/>
    <property type="evidence" value="ECO:0007669"/>
    <property type="project" value="InterPro"/>
</dbReference>
<dbReference type="EMBL" id="JARKIK010000005">
    <property type="protein sequence ID" value="KAK8751961.1"/>
    <property type="molecule type" value="Genomic_DNA"/>
</dbReference>
<dbReference type="InterPro" id="IPR035979">
    <property type="entry name" value="RBD_domain_sf"/>
</dbReference>
<organism evidence="2 3">
    <name type="scientific">Cherax quadricarinatus</name>
    <name type="common">Australian red claw crayfish</name>
    <dbReference type="NCBI Taxonomy" id="27406"/>
    <lineage>
        <taxon>Eukaryota</taxon>
        <taxon>Metazoa</taxon>
        <taxon>Ecdysozoa</taxon>
        <taxon>Arthropoda</taxon>
        <taxon>Crustacea</taxon>
        <taxon>Multicrustacea</taxon>
        <taxon>Malacostraca</taxon>
        <taxon>Eumalacostraca</taxon>
        <taxon>Eucarida</taxon>
        <taxon>Decapoda</taxon>
        <taxon>Pleocyemata</taxon>
        <taxon>Astacidea</taxon>
        <taxon>Parastacoidea</taxon>
        <taxon>Parastacidae</taxon>
        <taxon>Cherax</taxon>
    </lineage>
</organism>
<comment type="caution">
    <text evidence="2">The sequence shown here is derived from an EMBL/GenBank/DDBJ whole genome shotgun (WGS) entry which is preliminary data.</text>
</comment>
<dbReference type="GO" id="GO:0005634">
    <property type="term" value="C:nucleus"/>
    <property type="evidence" value="ECO:0007669"/>
    <property type="project" value="TreeGrafter"/>
</dbReference>
<dbReference type="Gene3D" id="3.30.70.330">
    <property type="match status" value="1"/>
</dbReference>
<dbReference type="GO" id="GO:0005524">
    <property type="term" value="F:ATP binding"/>
    <property type="evidence" value="ECO:0007669"/>
    <property type="project" value="InterPro"/>
</dbReference>
<feature type="domain" description="Protein kinase" evidence="1">
    <location>
        <begin position="25"/>
        <end position="293"/>
    </location>
</feature>
<proteinExistence type="predicted"/>
<dbReference type="InterPro" id="IPR034372">
    <property type="entry name" value="UHMK1"/>
</dbReference>
<dbReference type="SUPFAM" id="SSF56112">
    <property type="entry name" value="Protein kinase-like (PK-like)"/>
    <property type="match status" value="1"/>
</dbReference>
<dbReference type="Gene3D" id="1.10.510.10">
    <property type="entry name" value="Transferase(Phosphotransferase) domain 1"/>
    <property type="match status" value="1"/>
</dbReference>
<dbReference type="GO" id="GO:0046825">
    <property type="term" value="P:regulation of protein export from nucleus"/>
    <property type="evidence" value="ECO:0007669"/>
    <property type="project" value="TreeGrafter"/>
</dbReference>
<gene>
    <name evidence="2" type="ORF">OTU49_011337</name>
</gene>
<evidence type="ECO:0000313" key="3">
    <source>
        <dbReference type="Proteomes" id="UP001445076"/>
    </source>
</evidence>
<dbReference type="PROSITE" id="PS50011">
    <property type="entry name" value="PROTEIN_KINASE_DOM"/>
    <property type="match status" value="1"/>
</dbReference>
<sequence length="397" mass="44771">MSVANVLQFRELPTGIELVAPFGIFKVRNGIAIGRCCEVYDGVDCATGEEVALKVFRRHQEYRGALQRELFFLHTLNSPGAPVVKHIGELKWEGRDVLVQELLSHTLRDILLLHEDSACSPWFVITLTMHLLRGLKHLHDNGIVHADLKPPNIMWDANTSTFKLVDFGVSFATSEKFVHAVQSKGYQAPECVQWNGRVTEAGRSTLPLERPGLPADIWSVGCIITESLTGSRLFSDALKFDDIAGIVKSALMTACNNYSHKFLKEAYNFIIRCLQITPEQRASAWDLLCDPWLLYHCRPSFNDLLLLPTAVLRILNVIDANSPSHLNAEKIMLNTCQKYGSVSSYHLEVTIGNFYVRYESASVAEIALPLIANMIFNDRVLIVTFYPLNSWEKKEFY</sequence>
<dbReference type="Pfam" id="PF00069">
    <property type="entry name" value="Pkinase"/>
    <property type="match status" value="1"/>
</dbReference>
<evidence type="ECO:0000313" key="2">
    <source>
        <dbReference type="EMBL" id="KAK8751961.1"/>
    </source>
</evidence>
<dbReference type="Gene3D" id="3.30.200.20">
    <property type="entry name" value="Phosphorylase Kinase, domain 1"/>
    <property type="match status" value="1"/>
</dbReference>
<protein>
    <recommendedName>
        <fullName evidence="1">Protein kinase domain-containing protein</fullName>
    </recommendedName>
</protein>
<dbReference type="SMART" id="SM00220">
    <property type="entry name" value="S_TKc"/>
    <property type="match status" value="1"/>
</dbReference>
<dbReference type="SUPFAM" id="SSF54928">
    <property type="entry name" value="RNA-binding domain, RBD"/>
    <property type="match status" value="1"/>
</dbReference>
<dbReference type="InterPro" id="IPR000719">
    <property type="entry name" value="Prot_kinase_dom"/>
</dbReference>
<dbReference type="GO" id="GO:0071598">
    <property type="term" value="C:neuronal ribonucleoprotein granule"/>
    <property type="evidence" value="ECO:0007669"/>
    <property type="project" value="TreeGrafter"/>
</dbReference>
<dbReference type="AlphaFoldDB" id="A0AAW0Y553"/>
<dbReference type="Proteomes" id="UP001445076">
    <property type="component" value="Unassembled WGS sequence"/>
</dbReference>
<reference evidence="2 3" key="1">
    <citation type="journal article" date="2024" name="BMC Genomics">
        <title>Genome assembly of redclaw crayfish (Cherax quadricarinatus) provides insights into its immune adaptation and hypoxia tolerance.</title>
        <authorList>
            <person name="Liu Z."/>
            <person name="Zheng J."/>
            <person name="Li H."/>
            <person name="Fang K."/>
            <person name="Wang S."/>
            <person name="He J."/>
            <person name="Zhou D."/>
            <person name="Weng S."/>
            <person name="Chi M."/>
            <person name="Gu Z."/>
            <person name="He J."/>
            <person name="Li F."/>
            <person name="Wang M."/>
        </authorList>
    </citation>
    <scope>NUCLEOTIDE SEQUENCE [LARGE SCALE GENOMIC DNA]</scope>
    <source>
        <strain evidence="2">ZL_2023a</strain>
    </source>
</reference>
<dbReference type="PANTHER" id="PTHR46962:SF1">
    <property type="entry name" value="SERINE_THREONINE-PROTEIN KINASE KIST"/>
    <property type="match status" value="1"/>
</dbReference>
<keyword evidence="3" id="KW-1185">Reference proteome</keyword>
<dbReference type="GO" id="GO:0003676">
    <property type="term" value="F:nucleic acid binding"/>
    <property type="evidence" value="ECO:0007669"/>
    <property type="project" value="InterPro"/>
</dbReference>
<dbReference type="GO" id="GO:0043021">
    <property type="term" value="F:ribonucleoprotein complex binding"/>
    <property type="evidence" value="ECO:0007669"/>
    <property type="project" value="TreeGrafter"/>
</dbReference>
<accession>A0AAW0Y553</accession>